<evidence type="ECO:0008006" key="3">
    <source>
        <dbReference type="Google" id="ProtNLM"/>
    </source>
</evidence>
<dbReference type="Proteomes" id="UP000192796">
    <property type="component" value="Unassembled WGS sequence"/>
</dbReference>
<dbReference type="RefSeq" id="WP_081154232.1">
    <property type="nucleotide sequence ID" value="NZ_LVYD01000073.1"/>
</dbReference>
<protein>
    <recommendedName>
        <fullName evidence="3">Lipoprotein</fullName>
    </recommendedName>
</protein>
<accession>A0A1V9FN44</accession>
<name>A0A1V9FN44_9BACT</name>
<evidence type="ECO:0000313" key="1">
    <source>
        <dbReference type="EMBL" id="OQP59760.1"/>
    </source>
</evidence>
<comment type="caution">
    <text evidence="1">The sequence shown here is derived from an EMBL/GenBank/DDBJ whole genome shotgun (WGS) entry which is preliminary data.</text>
</comment>
<dbReference type="PROSITE" id="PS51257">
    <property type="entry name" value="PROKAR_LIPOPROTEIN"/>
    <property type="match status" value="1"/>
</dbReference>
<dbReference type="AlphaFoldDB" id="A0A1V9FN44"/>
<proteinExistence type="predicted"/>
<sequence length="181" mass="20348">MIRIYFLLFTCFAWLSCSSSQEKSNTKEGSGFGDTNSNGIKDSTTSISSLNNSVNAQWKKDTLSSQEKGILNYFASENEFIIISNQVERLFITGNEQPIMSRLSFSEKQLTEKGYISYELKTYGKFTDVSIYYSYNMGQASNGFGSIIGTDTSNYVHSFQSCGVTRCITRVFQNGKMILDK</sequence>
<organism evidence="1 2">
    <name type="scientific">Niastella vici</name>
    <dbReference type="NCBI Taxonomy" id="1703345"/>
    <lineage>
        <taxon>Bacteria</taxon>
        <taxon>Pseudomonadati</taxon>
        <taxon>Bacteroidota</taxon>
        <taxon>Chitinophagia</taxon>
        <taxon>Chitinophagales</taxon>
        <taxon>Chitinophagaceae</taxon>
        <taxon>Niastella</taxon>
    </lineage>
</organism>
<gene>
    <name evidence="1" type="ORF">A3860_36385</name>
</gene>
<evidence type="ECO:0000313" key="2">
    <source>
        <dbReference type="Proteomes" id="UP000192796"/>
    </source>
</evidence>
<keyword evidence="2" id="KW-1185">Reference proteome</keyword>
<dbReference type="OrthoDB" id="9979068at2"/>
<dbReference type="EMBL" id="LVYD01000073">
    <property type="protein sequence ID" value="OQP59760.1"/>
    <property type="molecule type" value="Genomic_DNA"/>
</dbReference>
<reference evidence="1 2" key="1">
    <citation type="submission" date="2016-03" db="EMBL/GenBank/DDBJ databases">
        <title>Niastella vici sp. nov., isolated from farmland soil.</title>
        <authorList>
            <person name="Chen L."/>
            <person name="Wang D."/>
            <person name="Yang S."/>
            <person name="Wang G."/>
        </authorList>
    </citation>
    <scope>NUCLEOTIDE SEQUENCE [LARGE SCALE GENOMIC DNA]</scope>
    <source>
        <strain evidence="1 2">DJ57</strain>
    </source>
</reference>